<sequence>MAEEERLDSSADDYYDDGEEVYDDEATLDEEEMLEGGEDYEEELKILEDDANLPVEELRRRYYGSEEDKANSSLGDEEQSSSGREVNETSSSVSELQEADKAGPSSASDVERKTDSHGYFSDVEDTEEDADYVPPDPWRRDIREGPAYQASVPDLPSYETLYSGQERGDLLWSPNEKMTEERINFYLMEFYKLAFKSSESSKTADLSRALMDAEYNVEKALVQYPYPKVNAPKLSAPSDPIKWTEQECQLFEDGLRSCGKNFSTIQSTKLPHRTVGELVNFYYFWKKTERHDIFVNKTDEQQHPNCTDFMSRFIGHMDATTGDSTEHLTDSIDFTSPSIPPNLDIMNTKAWSDCWPQQNDTSPLPHLDNDTIANVLQ</sequence>
<proteinExistence type="predicted"/>
<name>A0A0N5AI46_9BILA</name>
<dbReference type="FunFam" id="1.10.10.60:FF:000012">
    <property type="entry name" value="Metastasis-associated 1 family, member 3"/>
    <property type="match status" value="1"/>
</dbReference>
<dbReference type="PANTHER" id="PTHR10865:SF28">
    <property type="entry name" value="ELM2 DOMAIN-CONTAINING PROTEIN"/>
    <property type="match status" value="1"/>
</dbReference>
<accession>A0A0N5AI46</accession>
<dbReference type="GO" id="GO:0008270">
    <property type="term" value="F:zinc ion binding"/>
    <property type="evidence" value="ECO:0007669"/>
    <property type="project" value="UniProtKB-KW"/>
</dbReference>
<dbReference type="InterPro" id="IPR009057">
    <property type="entry name" value="Homeodomain-like_sf"/>
</dbReference>
<dbReference type="PROSITE" id="PS51156">
    <property type="entry name" value="ELM2"/>
    <property type="match status" value="1"/>
</dbReference>
<dbReference type="Pfam" id="PF01448">
    <property type="entry name" value="ELM2"/>
    <property type="match status" value="1"/>
</dbReference>
<evidence type="ECO:0000256" key="1">
    <source>
        <dbReference type="ARBA" id="ARBA00004123"/>
    </source>
</evidence>
<evidence type="ECO:0000259" key="10">
    <source>
        <dbReference type="PROSITE" id="PS51293"/>
    </source>
</evidence>
<evidence type="ECO:0000259" key="9">
    <source>
        <dbReference type="PROSITE" id="PS51156"/>
    </source>
</evidence>
<dbReference type="GO" id="GO:0005654">
    <property type="term" value="C:nucleoplasm"/>
    <property type="evidence" value="ECO:0007669"/>
    <property type="project" value="TreeGrafter"/>
</dbReference>
<dbReference type="GO" id="GO:0003714">
    <property type="term" value="F:transcription corepressor activity"/>
    <property type="evidence" value="ECO:0007669"/>
    <property type="project" value="TreeGrafter"/>
</dbReference>
<dbReference type="PANTHER" id="PTHR10865">
    <property type="entry name" value="METASTASIS-ASSOCIATED PROTEIN AND MESODERM INDUCTION EARLY RESPONSE PROTEIN"/>
    <property type="match status" value="1"/>
</dbReference>
<feature type="domain" description="SANT" evidence="10">
    <location>
        <begin position="242"/>
        <end position="290"/>
    </location>
</feature>
<dbReference type="SMART" id="SM00717">
    <property type="entry name" value="SANT"/>
    <property type="match status" value="1"/>
</dbReference>
<dbReference type="SMART" id="SM01189">
    <property type="entry name" value="ELM2"/>
    <property type="match status" value="1"/>
</dbReference>
<dbReference type="AlphaFoldDB" id="A0A0N5AI46"/>
<dbReference type="InterPro" id="IPR040138">
    <property type="entry name" value="MIER/MTA"/>
</dbReference>
<dbReference type="Pfam" id="PF00249">
    <property type="entry name" value="Myb_DNA-binding"/>
    <property type="match status" value="1"/>
</dbReference>
<feature type="compositionally biased region" description="Polar residues" evidence="8">
    <location>
        <begin position="80"/>
        <end position="95"/>
    </location>
</feature>
<feature type="domain" description="ELM2" evidence="9">
    <location>
        <begin position="140"/>
        <end position="228"/>
    </location>
</feature>
<dbReference type="STRING" id="451379.A0A0N5AI46"/>
<evidence type="ECO:0000313" key="12">
    <source>
        <dbReference type="WBParaSite" id="SMUV_0000407601-mRNA-1"/>
    </source>
</evidence>
<dbReference type="PROSITE" id="PS51293">
    <property type="entry name" value="SANT"/>
    <property type="match status" value="1"/>
</dbReference>
<dbReference type="InterPro" id="IPR017884">
    <property type="entry name" value="SANT_dom"/>
</dbReference>
<dbReference type="Proteomes" id="UP000046393">
    <property type="component" value="Unplaced"/>
</dbReference>
<dbReference type="Gene3D" id="4.10.1240.50">
    <property type="match status" value="1"/>
</dbReference>
<feature type="region of interest" description="Disordered" evidence="8">
    <location>
        <begin position="1"/>
        <end position="142"/>
    </location>
</feature>
<evidence type="ECO:0000256" key="4">
    <source>
        <dbReference type="ARBA" id="ARBA00022771"/>
    </source>
</evidence>
<evidence type="ECO:0000256" key="3">
    <source>
        <dbReference type="ARBA" id="ARBA00022723"/>
    </source>
</evidence>
<keyword evidence="3" id="KW-0479">Metal-binding</keyword>
<evidence type="ECO:0000256" key="8">
    <source>
        <dbReference type="SAM" id="MobiDB-lite"/>
    </source>
</evidence>
<dbReference type="InterPro" id="IPR001005">
    <property type="entry name" value="SANT/Myb"/>
</dbReference>
<dbReference type="Gene3D" id="1.10.10.60">
    <property type="entry name" value="Homeodomain-like"/>
    <property type="match status" value="1"/>
</dbReference>
<evidence type="ECO:0000256" key="6">
    <source>
        <dbReference type="ARBA" id="ARBA00023125"/>
    </source>
</evidence>
<comment type="subcellular location">
    <subcellularLocation>
        <location evidence="1">Nucleus</location>
    </subcellularLocation>
</comment>
<evidence type="ECO:0000256" key="7">
    <source>
        <dbReference type="ARBA" id="ARBA00023242"/>
    </source>
</evidence>
<dbReference type="InterPro" id="IPR000949">
    <property type="entry name" value="ELM2_dom"/>
</dbReference>
<feature type="compositionally biased region" description="Acidic residues" evidence="8">
    <location>
        <begin position="1"/>
        <end position="42"/>
    </location>
</feature>
<keyword evidence="6" id="KW-0238">DNA-binding</keyword>
<dbReference type="GO" id="GO:0042826">
    <property type="term" value="F:histone deacetylase binding"/>
    <property type="evidence" value="ECO:0007669"/>
    <property type="project" value="TreeGrafter"/>
</dbReference>
<dbReference type="GO" id="GO:0003677">
    <property type="term" value="F:DNA binding"/>
    <property type="evidence" value="ECO:0007669"/>
    <property type="project" value="UniProtKB-KW"/>
</dbReference>
<keyword evidence="4" id="KW-0863">Zinc-finger</keyword>
<keyword evidence="11" id="KW-1185">Reference proteome</keyword>
<evidence type="ECO:0000313" key="11">
    <source>
        <dbReference type="Proteomes" id="UP000046393"/>
    </source>
</evidence>
<protein>
    <submittedName>
        <fullName evidence="12">Mesoderm induction early response protein 1</fullName>
    </submittedName>
</protein>
<reference evidence="12" key="1">
    <citation type="submission" date="2017-02" db="UniProtKB">
        <authorList>
            <consortium name="WormBaseParasite"/>
        </authorList>
    </citation>
    <scope>IDENTIFICATION</scope>
</reference>
<evidence type="ECO:0000256" key="5">
    <source>
        <dbReference type="ARBA" id="ARBA00022833"/>
    </source>
</evidence>
<keyword evidence="2" id="KW-0678">Repressor</keyword>
<keyword evidence="7" id="KW-0539">Nucleus</keyword>
<organism evidence="11 12">
    <name type="scientific">Syphacia muris</name>
    <dbReference type="NCBI Taxonomy" id="451379"/>
    <lineage>
        <taxon>Eukaryota</taxon>
        <taxon>Metazoa</taxon>
        <taxon>Ecdysozoa</taxon>
        <taxon>Nematoda</taxon>
        <taxon>Chromadorea</taxon>
        <taxon>Rhabditida</taxon>
        <taxon>Spirurina</taxon>
        <taxon>Oxyuridomorpha</taxon>
        <taxon>Oxyuroidea</taxon>
        <taxon>Oxyuridae</taxon>
        <taxon>Syphacia</taxon>
    </lineage>
</organism>
<feature type="compositionally biased region" description="Acidic residues" evidence="8">
    <location>
        <begin position="122"/>
        <end position="131"/>
    </location>
</feature>
<feature type="compositionally biased region" description="Basic and acidic residues" evidence="8">
    <location>
        <begin position="56"/>
        <end position="70"/>
    </location>
</feature>
<dbReference type="GO" id="GO:0000122">
    <property type="term" value="P:negative regulation of transcription by RNA polymerase II"/>
    <property type="evidence" value="ECO:0007669"/>
    <property type="project" value="TreeGrafter"/>
</dbReference>
<dbReference type="WBParaSite" id="SMUV_0000407601-mRNA-1">
    <property type="protein sequence ID" value="SMUV_0000407601-mRNA-1"/>
    <property type="gene ID" value="SMUV_0000407601"/>
</dbReference>
<dbReference type="SUPFAM" id="SSF46689">
    <property type="entry name" value="Homeodomain-like"/>
    <property type="match status" value="1"/>
</dbReference>
<keyword evidence="5" id="KW-0862">Zinc</keyword>
<evidence type="ECO:0000256" key="2">
    <source>
        <dbReference type="ARBA" id="ARBA00022491"/>
    </source>
</evidence>